<feature type="domain" description="Alpha-D-phosphohexomutase alpha/beta/alpha" evidence="8">
    <location>
        <begin position="5"/>
        <end position="138"/>
    </location>
</feature>
<evidence type="ECO:0000256" key="3">
    <source>
        <dbReference type="ARBA" id="ARBA00022553"/>
    </source>
</evidence>
<dbReference type="InterPro" id="IPR036900">
    <property type="entry name" value="A-D-PHexomutase_C_sf"/>
</dbReference>
<dbReference type="InterPro" id="IPR005844">
    <property type="entry name" value="A-D-PHexomutase_a/b/a-I"/>
</dbReference>
<dbReference type="Gene3D" id="3.40.120.10">
    <property type="entry name" value="Alpha-D-Glucose-1,6-Bisphosphate, subunit A, domain 3"/>
    <property type="match status" value="3"/>
</dbReference>
<comment type="cofactor">
    <cofactor evidence="1">
        <name>Mg(2+)</name>
        <dbReference type="ChEBI" id="CHEBI:18420"/>
    </cofactor>
</comment>
<evidence type="ECO:0000259" key="7">
    <source>
        <dbReference type="Pfam" id="PF00408"/>
    </source>
</evidence>
<keyword evidence="4" id="KW-0479">Metal-binding</keyword>
<dbReference type="InterPro" id="IPR016055">
    <property type="entry name" value="A-D-PHexomutase_a/b/a-I/II/III"/>
</dbReference>
<evidence type="ECO:0000256" key="1">
    <source>
        <dbReference type="ARBA" id="ARBA00001946"/>
    </source>
</evidence>
<keyword evidence="12" id="KW-1185">Reference proteome</keyword>
<dbReference type="InterPro" id="IPR005843">
    <property type="entry name" value="A-D-PHexomutase_C"/>
</dbReference>
<dbReference type="GO" id="GO:0004615">
    <property type="term" value="F:phosphomannomutase activity"/>
    <property type="evidence" value="ECO:0007669"/>
    <property type="project" value="UniProtKB-EC"/>
</dbReference>
<dbReference type="RefSeq" id="WP_201328007.1">
    <property type="nucleotide sequence ID" value="NZ_AP017470.1"/>
</dbReference>
<name>A0A7R6PNX6_9BACT</name>
<proteinExistence type="inferred from homology"/>
<dbReference type="CDD" id="cd03089">
    <property type="entry name" value="PMM_PGM"/>
    <property type="match status" value="1"/>
</dbReference>
<keyword evidence="5" id="KW-0460">Magnesium</keyword>
<dbReference type="EMBL" id="AP017470">
    <property type="protein sequence ID" value="BBB31676.1"/>
    <property type="molecule type" value="Genomic_DNA"/>
</dbReference>
<dbReference type="PANTHER" id="PTHR43771">
    <property type="entry name" value="PHOSPHOMANNOMUTASE"/>
    <property type="match status" value="1"/>
</dbReference>
<dbReference type="Pfam" id="PF02878">
    <property type="entry name" value="PGM_PMM_I"/>
    <property type="match status" value="1"/>
</dbReference>
<keyword evidence="3" id="KW-0597">Phosphoprotein</keyword>
<evidence type="ECO:0000259" key="9">
    <source>
        <dbReference type="Pfam" id="PF02879"/>
    </source>
</evidence>
<dbReference type="InterPro" id="IPR005845">
    <property type="entry name" value="A-D-PHexomutase_a/b/a-II"/>
</dbReference>
<dbReference type="GO" id="GO:0046872">
    <property type="term" value="F:metal ion binding"/>
    <property type="evidence" value="ECO:0007669"/>
    <property type="project" value="UniProtKB-KW"/>
</dbReference>
<comment type="similarity">
    <text evidence="2">Belongs to the phosphohexose mutase family.</text>
</comment>
<evidence type="ECO:0000256" key="2">
    <source>
        <dbReference type="ARBA" id="ARBA00010231"/>
    </source>
</evidence>
<evidence type="ECO:0000259" key="8">
    <source>
        <dbReference type="Pfam" id="PF02878"/>
    </source>
</evidence>
<feature type="domain" description="Alpha-D-phosphohexomutase C-terminal" evidence="7">
    <location>
        <begin position="378"/>
        <end position="457"/>
    </location>
</feature>
<dbReference type="KEGG" id="thyd:TTHT_0022"/>
<reference evidence="11 12" key="1">
    <citation type="journal article" date="2012" name="Extremophiles">
        <title>Thermotomaculum hydrothermale gen. nov., sp. nov., a novel heterotrophic thermophile within the phylum Acidobacteria from a deep-sea hydrothermal vent chimney in the Southern Okinawa Trough.</title>
        <authorList>
            <person name="Izumi H."/>
            <person name="Nunoura T."/>
            <person name="Miyazaki M."/>
            <person name="Mino S."/>
            <person name="Toki T."/>
            <person name="Takai K."/>
            <person name="Sako Y."/>
            <person name="Sawabe T."/>
            <person name="Nakagawa S."/>
        </authorList>
    </citation>
    <scope>NUCLEOTIDE SEQUENCE [LARGE SCALE GENOMIC DNA]</scope>
    <source>
        <strain evidence="11 12">AC55</strain>
    </source>
</reference>
<evidence type="ECO:0000256" key="4">
    <source>
        <dbReference type="ARBA" id="ARBA00022723"/>
    </source>
</evidence>
<accession>A0A7R6PNX6</accession>
<organism evidence="11 12">
    <name type="scientific">Thermotomaculum hydrothermale</name>
    <dbReference type="NCBI Taxonomy" id="981385"/>
    <lineage>
        <taxon>Bacteria</taxon>
        <taxon>Pseudomonadati</taxon>
        <taxon>Acidobacteriota</taxon>
        <taxon>Holophagae</taxon>
        <taxon>Thermotomaculales</taxon>
        <taxon>Thermotomaculaceae</taxon>
        <taxon>Thermotomaculum</taxon>
    </lineage>
</organism>
<dbReference type="GO" id="GO:0004614">
    <property type="term" value="F:phosphoglucomutase activity"/>
    <property type="evidence" value="ECO:0007669"/>
    <property type="project" value="UniProtKB-EC"/>
</dbReference>
<dbReference type="AlphaFoldDB" id="A0A7R6PNX6"/>
<dbReference type="PRINTS" id="PR00509">
    <property type="entry name" value="PGMPMM"/>
</dbReference>
<evidence type="ECO:0000313" key="11">
    <source>
        <dbReference type="EMBL" id="BBB31676.1"/>
    </source>
</evidence>
<evidence type="ECO:0000256" key="5">
    <source>
        <dbReference type="ARBA" id="ARBA00022842"/>
    </source>
</evidence>
<dbReference type="EC" id="5.4.2.2" evidence="11"/>
<dbReference type="SUPFAM" id="SSF53738">
    <property type="entry name" value="Phosphoglucomutase, first 3 domains"/>
    <property type="match status" value="3"/>
</dbReference>
<dbReference type="Pfam" id="PF02879">
    <property type="entry name" value="PGM_PMM_II"/>
    <property type="match status" value="1"/>
</dbReference>
<dbReference type="Gene3D" id="3.30.310.50">
    <property type="entry name" value="Alpha-D-phosphohexomutase, C-terminal domain"/>
    <property type="match status" value="1"/>
</dbReference>
<evidence type="ECO:0000259" key="10">
    <source>
        <dbReference type="Pfam" id="PF02880"/>
    </source>
</evidence>
<sequence length="468" mass="52165">MVNREIFRKYDIRGVVGKDLTDETVKLIALGFGTFLKKKLNKERLTVLLGGDARKSTPEFKEIFKNALNSLGISVLDCGQVPTPIVYFGANILDVDGGCQITASHNPPEYNGFKPLIGKDSLMAEEIQEILEIIEKAEYKNFFVENFNPENKTVDLVSEYKKYFSDNFPADLGKGLKVVLDAGNGIAGIVAPDIFKSIGCEVIELYCDVDSTFPNHHPDPTVEKNMLDLIEKVKTENADLGIAFDGDGDRIGVVDDRGEIIWGDMLLTIFALSILKEKKKGTFIGEVKCSQVFYSEVAKAGGKAIMYKTGHSLIKKKMKEVGAVLAGEMSGHMFFADRYFGYDDAIYAGVRLIEILKKEERKLSEIYADLPKTVSSPEIKVDCPDSKKFKVIEKIQKALIEKQVEIDGLENVITVDGVRMEFLNGWGLIRASNTQPVLVLRFEGYTEQDLNEIKEKTIALLNTFLPQV</sequence>
<dbReference type="Pfam" id="PF00408">
    <property type="entry name" value="PGM_PMM_IV"/>
    <property type="match status" value="1"/>
</dbReference>
<dbReference type="Proteomes" id="UP000595564">
    <property type="component" value="Chromosome"/>
</dbReference>
<feature type="domain" description="Alpha-D-phosphohexomutase alpha/beta/alpha" evidence="10">
    <location>
        <begin position="262"/>
        <end position="372"/>
    </location>
</feature>
<dbReference type="GO" id="GO:0005975">
    <property type="term" value="P:carbohydrate metabolic process"/>
    <property type="evidence" value="ECO:0007669"/>
    <property type="project" value="InterPro"/>
</dbReference>
<dbReference type="Pfam" id="PF02880">
    <property type="entry name" value="PGM_PMM_III"/>
    <property type="match status" value="1"/>
</dbReference>
<dbReference type="EC" id="5.4.2.8" evidence="11"/>
<evidence type="ECO:0000313" key="12">
    <source>
        <dbReference type="Proteomes" id="UP000595564"/>
    </source>
</evidence>
<gene>
    <name evidence="11" type="ORF">TTHT_0022</name>
</gene>
<dbReference type="PANTHER" id="PTHR43771:SF2">
    <property type="entry name" value="PHOSPHOMANNOMUTASE_PHOSPHOGLUCOMUTASE"/>
    <property type="match status" value="1"/>
</dbReference>
<protein>
    <submittedName>
        <fullName evidence="11">Phosphomannomutase / phosphoglucomutase</fullName>
        <ecNumber evidence="11">5.4.2.2</ecNumber>
        <ecNumber evidence="11">5.4.2.8</ecNumber>
    </submittedName>
</protein>
<feature type="domain" description="Alpha-D-phosphohexomutase alpha/beta/alpha" evidence="9">
    <location>
        <begin position="162"/>
        <end position="258"/>
    </location>
</feature>
<dbReference type="SUPFAM" id="SSF55957">
    <property type="entry name" value="Phosphoglucomutase, C-terminal domain"/>
    <property type="match status" value="1"/>
</dbReference>
<evidence type="ECO:0000256" key="6">
    <source>
        <dbReference type="ARBA" id="ARBA00023235"/>
    </source>
</evidence>
<dbReference type="InterPro" id="IPR005841">
    <property type="entry name" value="Alpha-D-phosphohexomutase_SF"/>
</dbReference>
<keyword evidence="6 11" id="KW-0413">Isomerase</keyword>
<dbReference type="InterPro" id="IPR005846">
    <property type="entry name" value="A-D-PHexomutase_a/b/a-III"/>
</dbReference>